<evidence type="ECO:0000259" key="2">
    <source>
        <dbReference type="Pfam" id="PF18224"/>
    </source>
</evidence>
<evidence type="ECO:0000313" key="3">
    <source>
        <dbReference type="EMBL" id="KAF6805065.1"/>
    </source>
</evidence>
<feature type="chain" id="PRO_5034938032" description="ToxB-like N-terminal ascomycota domain-containing protein" evidence="1">
    <location>
        <begin position="20"/>
        <end position="87"/>
    </location>
</feature>
<organism evidence="3 4">
    <name type="scientific">Colletotrichum sojae</name>
    <dbReference type="NCBI Taxonomy" id="2175907"/>
    <lineage>
        <taxon>Eukaryota</taxon>
        <taxon>Fungi</taxon>
        <taxon>Dikarya</taxon>
        <taxon>Ascomycota</taxon>
        <taxon>Pezizomycotina</taxon>
        <taxon>Sordariomycetes</taxon>
        <taxon>Hypocreomycetidae</taxon>
        <taxon>Glomerellales</taxon>
        <taxon>Glomerellaceae</taxon>
        <taxon>Colletotrichum</taxon>
        <taxon>Colletotrichum orchidearum species complex</taxon>
    </lineage>
</organism>
<feature type="signal peptide" evidence="1">
    <location>
        <begin position="1"/>
        <end position="19"/>
    </location>
</feature>
<dbReference type="InterPro" id="IPR041450">
    <property type="entry name" value="ToxB-like_N_ascomy"/>
</dbReference>
<evidence type="ECO:0000313" key="4">
    <source>
        <dbReference type="Proteomes" id="UP000652219"/>
    </source>
</evidence>
<dbReference type="EMBL" id="WIGN01000192">
    <property type="protein sequence ID" value="KAF6805065.1"/>
    <property type="molecule type" value="Genomic_DNA"/>
</dbReference>
<proteinExistence type="predicted"/>
<keyword evidence="1" id="KW-0732">Signal</keyword>
<protein>
    <recommendedName>
        <fullName evidence="2">ToxB-like N-terminal ascomycota domain-containing protein</fullName>
    </recommendedName>
</protein>
<name>A0A8H6J2T5_9PEZI</name>
<comment type="caution">
    <text evidence="3">The sequence shown here is derived from an EMBL/GenBank/DDBJ whole genome shotgun (WGS) entry which is preliminary data.</text>
</comment>
<sequence length="87" mass="8910">MKFTAAICLLASYAGLASAAVGCQVEILNVSQASVGSGCVPFDSFANILNTSNNAKYAISATRDCGLRVQSGQSLPAGFSLRKVGFC</sequence>
<dbReference type="Pfam" id="PF18224">
    <property type="entry name" value="ToxB_N"/>
    <property type="match status" value="1"/>
</dbReference>
<reference evidence="3 4" key="1">
    <citation type="journal article" date="2020" name="Phytopathology">
        <title>Genome Sequence Resources of Colletotrichum truncatum, C. plurivorum, C. musicola, and C. sojae: Four Species Pathogenic to Soybean (Glycine max).</title>
        <authorList>
            <person name="Rogerio F."/>
            <person name="Boufleur T.R."/>
            <person name="Ciampi-Guillardi M."/>
            <person name="Sukno S.A."/>
            <person name="Thon M.R."/>
            <person name="Massola Junior N.S."/>
            <person name="Baroncelli R."/>
        </authorList>
    </citation>
    <scope>NUCLEOTIDE SEQUENCE [LARGE SCALE GENOMIC DNA]</scope>
    <source>
        <strain evidence="3 4">LFN0009</strain>
    </source>
</reference>
<evidence type="ECO:0000256" key="1">
    <source>
        <dbReference type="SAM" id="SignalP"/>
    </source>
</evidence>
<dbReference type="PROSITE" id="PS51257">
    <property type="entry name" value="PROKAR_LIPOPROTEIN"/>
    <property type="match status" value="1"/>
</dbReference>
<feature type="domain" description="ToxB-like N-terminal ascomycota" evidence="2">
    <location>
        <begin position="23"/>
        <end position="83"/>
    </location>
</feature>
<keyword evidence="4" id="KW-1185">Reference proteome</keyword>
<dbReference type="Gene3D" id="2.10.70.110">
    <property type="match status" value="1"/>
</dbReference>
<accession>A0A8H6J2T5</accession>
<gene>
    <name evidence="3" type="ORF">CSOJ01_09771</name>
</gene>
<dbReference type="Proteomes" id="UP000652219">
    <property type="component" value="Unassembled WGS sequence"/>
</dbReference>
<dbReference type="AlphaFoldDB" id="A0A8H6J2T5"/>